<evidence type="ECO:0000256" key="1">
    <source>
        <dbReference type="ARBA" id="ARBA00009437"/>
    </source>
</evidence>
<dbReference type="InterPro" id="IPR036390">
    <property type="entry name" value="WH_DNA-bd_sf"/>
</dbReference>
<dbReference type="GO" id="GO:0003677">
    <property type="term" value="F:DNA binding"/>
    <property type="evidence" value="ECO:0007669"/>
    <property type="project" value="UniProtKB-KW"/>
</dbReference>
<dbReference type="GO" id="GO:0003700">
    <property type="term" value="F:DNA-binding transcription factor activity"/>
    <property type="evidence" value="ECO:0007669"/>
    <property type="project" value="InterPro"/>
</dbReference>
<feature type="domain" description="HTH lysR-type" evidence="5">
    <location>
        <begin position="57"/>
        <end position="114"/>
    </location>
</feature>
<dbReference type="InterPro" id="IPR005119">
    <property type="entry name" value="LysR_subst-bd"/>
</dbReference>
<dbReference type="SUPFAM" id="SSF53850">
    <property type="entry name" value="Periplasmic binding protein-like II"/>
    <property type="match status" value="1"/>
</dbReference>
<dbReference type="PROSITE" id="PS50931">
    <property type="entry name" value="HTH_LYSR"/>
    <property type="match status" value="1"/>
</dbReference>
<dbReference type="AlphaFoldDB" id="A0A0U5L9D5"/>
<dbReference type="CDD" id="cd08464">
    <property type="entry name" value="PBP2_DntR_like_2"/>
    <property type="match status" value="1"/>
</dbReference>
<dbReference type="KEGG" id="ege:EM595_p0011"/>
<proteinExistence type="inferred from homology"/>
<evidence type="ECO:0000256" key="4">
    <source>
        <dbReference type="ARBA" id="ARBA00023163"/>
    </source>
</evidence>
<dbReference type="InterPro" id="IPR000847">
    <property type="entry name" value="LysR_HTH_N"/>
</dbReference>
<name>A0A0U5L9D5_9GAMM</name>
<sequence length="354" mass="38732">MTGAAKPKAAHIAKTIFIFFLSGSSNCFGPLSILSANTSFKSINLMSSIRENDFRHIDLNLLIVLLVLHREGSVSRAAQKLHLGQPAVSGALARLRALFDDALFVRTANSMVPTPRAEALIAALAPMMEQMQQLLFQPPAFDALNDAHTFRIGMSDWVESWIMPALMAALAQQAPGIDVVIVATDPFRDGEKLQQDKVDVALSVGQQTPAGLLRDNVTNMAFATLWDPNQLDLPSPLSLADYVAHQHLLVSYRGASHSAIDDRLAEQGCSRRVRYVTPHFSSLPLIIKQIPALVTVPAGLSRAWQQQYRLAASAVPVDTAAIPLSLLWHKRRDGDPALQWLLALLRQVMKQASD</sequence>
<dbReference type="PANTHER" id="PTHR30118">
    <property type="entry name" value="HTH-TYPE TRANSCRIPTIONAL REGULATOR LEUO-RELATED"/>
    <property type="match status" value="1"/>
</dbReference>
<gene>
    <name evidence="6" type="ORF">EM595_p0011</name>
</gene>
<keyword evidence="4" id="KW-0804">Transcription</keyword>
<keyword evidence="3" id="KW-0238">DNA-binding</keyword>
<dbReference type="Pfam" id="PF00126">
    <property type="entry name" value="HTH_1"/>
    <property type="match status" value="1"/>
</dbReference>
<evidence type="ECO:0000256" key="2">
    <source>
        <dbReference type="ARBA" id="ARBA00023015"/>
    </source>
</evidence>
<protein>
    <submittedName>
        <fullName evidence="6">Transcriptional regulator, LysR family</fullName>
    </submittedName>
</protein>
<geneLocation type="plasmid" evidence="7">
    <name>pEM01</name>
</geneLocation>
<accession>A0A0U5L9D5</accession>
<dbReference type="Gene3D" id="1.10.10.10">
    <property type="entry name" value="Winged helix-like DNA-binding domain superfamily/Winged helix DNA-binding domain"/>
    <property type="match status" value="1"/>
</dbReference>
<keyword evidence="2" id="KW-0805">Transcription regulation</keyword>
<evidence type="ECO:0000313" key="6">
    <source>
        <dbReference type="EMBL" id="CUU25712.1"/>
    </source>
</evidence>
<dbReference type="PATRIC" id="fig|1619313.3.peg.3612"/>
<organism evidence="6 7">
    <name type="scientific">Duffyella gerundensis</name>
    <dbReference type="NCBI Taxonomy" id="1619313"/>
    <lineage>
        <taxon>Bacteria</taxon>
        <taxon>Pseudomonadati</taxon>
        <taxon>Pseudomonadota</taxon>
        <taxon>Gammaproteobacteria</taxon>
        <taxon>Enterobacterales</taxon>
        <taxon>Erwiniaceae</taxon>
        <taxon>Duffyella</taxon>
    </lineage>
</organism>
<dbReference type="Pfam" id="PF03466">
    <property type="entry name" value="LysR_substrate"/>
    <property type="match status" value="1"/>
</dbReference>
<reference evidence="7" key="1">
    <citation type="submission" date="2015-11" db="EMBL/GenBank/DDBJ databases">
        <authorList>
            <person name="Blom J."/>
        </authorList>
    </citation>
    <scope>NUCLEOTIDE SEQUENCE [LARGE SCALE GENOMIC DNA]</scope>
    <source>
        <plasmid evidence="7">pEM01</plasmid>
    </source>
</reference>
<keyword evidence="7" id="KW-1185">Reference proteome</keyword>
<dbReference type="PANTHER" id="PTHR30118:SF15">
    <property type="entry name" value="TRANSCRIPTIONAL REGULATORY PROTEIN"/>
    <property type="match status" value="1"/>
</dbReference>
<evidence type="ECO:0000259" key="5">
    <source>
        <dbReference type="PROSITE" id="PS50931"/>
    </source>
</evidence>
<dbReference type="PRINTS" id="PR00039">
    <property type="entry name" value="HTHLYSR"/>
</dbReference>
<dbReference type="Proteomes" id="UP000059419">
    <property type="component" value="Plasmid pEM01"/>
</dbReference>
<dbReference type="EMBL" id="LN907828">
    <property type="protein sequence ID" value="CUU25712.1"/>
    <property type="molecule type" value="Genomic_DNA"/>
</dbReference>
<dbReference type="InterPro" id="IPR036388">
    <property type="entry name" value="WH-like_DNA-bd_sf"/>
</dbReference>
<comment type="similarity">
    <text evidence="1">Belongs to the LysR transcriptional regulatory family.</text>
</comment>
<dbReference type="InterPro" id="IPR050389">
    <property type="entry name" value="LysR-type_TF"/>
</dbReference>
<dbReference type="Gene3D" id="3.40.190.10">
    <property type="entry name" value="Periplasmic binding protein-like II"/>
    <property type="match status" value="2"/>
</dbReference>
<evidence type="ECO:0000313" key="7">
    <source>
        <dbReference type="Proteomes" id="UP000059419"/>
    </source>
</evidence>
<dbReference type="SUPFAM" id="SSF46785">
    <property type="entry name" value="Winged helix' DNA-binding domain"/>
    <property type="match status" value="1"/>
</dbReference>
<evidence type="ECO:0000256" key="3">
    <source>
        <dbReference type="ARBA" id="ARBA00023125"/>
    </source>
</evidence>